<dbReference type="Proteomes" id="UP000799764">
    <property type="component" value="Unassembled WGS sequence"/>
</dbReference>
<keyword evidence="3" id="KW-1185">Reference proteome</keyword>
<name>A0A9P4UEA5_9PLEO</name>
<evidence type="ECO:0000313" key="3">
    <source>
        <dbReference type="Proteomes" id="UP000799764"/>
    </source>
</evidence>
<gene>
    <name evidence="2" type="ORF">P171DRAFT_442383</name>
</gene>
<evidence type="ECO:0000256" key="1">
    <source>
        <dbReference type="SAM" id="SignalP"/>
    </source>
</evidence>
<evidence type="ECO:0000313" key="2">
    <source>
        <dbReference type="EMBL" id="KAF2447231.1"/>
    </source>
</evidence>
<comment type="caution">
    <text evidence="2">The sequence shown here is derived from an EMBL/GenBank/DDBJ whole genome shotgun (WGS) entry which is preliminary data.</text>
</comment>
<sequence>MQFLTTAFTAFVVLAAAVSATKVDDNPLLARDDSIHHDSFPAYHTTSTSVFDRAGRCDERCRKYRCCYPWGACYCGAEAFAEFEQFDTQSGNIANTSSTCTHTSAPTPRPRPPSPSPCDPRCIKYHCCNSFGGCNCLAEVLDELERAEREGIALSIEAATRNIHPADIDLGSAANANYKCPGKPCGPPAGRCCWEGRHDRGRWCICPKALFPALDQQNEDAAGMDSARVSNMDYTAAAMDKV</sequence>
<protein>
    <submittedName>
        <fullName evidence="2">Uncharacterized protein</fullName>
    </submittedName>
</protein>
<dbReference type="AlphaFoldDB" id="A0A9P4UEA5"/>
<keyword evidence="1" id="KW-0732">Signal</keyword>
<proteinExistence type="predicted"/>
<accession>A0A9P4UEA5</accession>
<organism evidence="2 3">
    <name type="scientific">Karstenula rhodostoma CBS 690.94</name>
    <dbReference type="NCBI Taxonomy" id="1392251"/>
    <lineage>
        <taxon>Eukaryota</taxon>
        <taxon>Fungi</taxon>
        <taxon>Dikarya</taxon>
        <taxon>Ascomycota</taxon>
        <taxon>Pezizomycotina</taxon>
        <taxon>Dothideomycetes</taxon>
        <taxon>Pleosporomycetidae</taxon>
        <taxon>Pleosporales</taxon>
        <taxon>Massarineae</taxon>
        <taxon>Didymosphaeriaceae</taxon>
        <taxon>Karstenula</taxon>
    </lineage>
</organism>
<feature type="chain" id="PRO_5040430124" evidence="1">
    <location>
        <begin position="21"/>
        <end position="242"/>
    </location>
</feature>
<dbReference type="EMBL" id="MU001497">
    <property type="protein sequence ID" value="KAF2447231.1"/>
    <property type="molecule type" value="Genomic_DNA"/>
</dbReference>
<reference evidence="2" key="1">
    <citation type="journal article" date="2020" name="Stud. Mycol.">
        <title>101 Dothideomycetes genomes: a test case for predicting lifestyles and emergence of pathogens.</title>
        <authorList>
            <person name="Haridas S."/>
            <person name="Albert R."/>
            <person name="Binder M."/>
            <person name="Bloem J."/>
            <person name="Labutti K."/>
            <person name="Salamov A."/>
            <person name="Andreopoulos B."/>
            <person name="Baker S."/>
            <person name="Barry K."/>
            <person name="Bills G."/>
            <person name="Bluhm B."/>
            <person name="Cannon C."/>
            <person name="Castanera R."/>
            <person name="Culley D."/>
            <person name="Daum C."/>
            <person name="Ezra D."/>
            <person name="Gonzalez J."/>
            <person name="Henrissat B."/>
            <person name="Kuo A."/>
            <person name="Liang C."/>
            <person name="Lipzen A."/>
            <person name="Lutzoni F."/>
            <person name="Magnuson J."/>
            <person name="Mondo S."/>
            <person name="Nolan M."/>
            <person name="Ohm R."/>
            <person name="Pangilinan J."/>
            <person name="Park H.-J."/>
            <person name="Ramirez L."/>
            <person name="Alfaro M."/>
            <person name="Sun H."/>
            <person name="Tritt A."/>
            <person name="Yoshinaga Y."/>
            <person name="Zwiers L.-H."/>
            <person name="Turgeon B."/>
            <person name="Goodwin S."/>
            <person name="Spatafora J."/>
            <person name="Crous P."/>
            <person name="Grigoriev I."/>
        </authorList>
    </citation>
    <scope>NUCLEOTIDE SEQUENCE</scope>
    <source>
        <strain evidence="2">CBS 690.94</strain>
    </source>
</reference>
<feature type="signal peptide" evidence="1">
    <location>
        <begin position="1"/>
        <end position="20"/>
    </location>
</feature>